<evidence type="ECO:0000313" key="4">
    <source>
        <dbReference type="Proteomes" id="UP000588112"/>
    </source>
</evidence>
<sequence>MTEPTDLPALEQALSGLTARISSLRQARAAYPADPGPTLDAALVELDTARDLLRGAIGELGKSRRRPAGPGGRDGANRELKLLRTLYRAMPVPVIVLDASGNVRRVNAEASRLLGSPDGYLTGRAFPLLVDVSRRAAFRSHLTAVLHTGETAAFPTRLAHQGRAHNVQLVLTQLRMAGEPQEMIAAVALPVEARTPEPGRAVEQDATPDEPQLLAGARRQELLSQLTRLLLDEESLSQPVALIRSGRLLAAHTADWVIADVVREGVARRSLVLGPTNQPVSRLIRTLERLSPAAAPLISHVLERGTGVVHEMVEDDSLLGALPDGVPVLQAARAGSVLSVPIGAGEETAGVLTLLRLRERPSFGLADLALMEDAGAHIGLALRAQRTFQDRSQAADTLQTGVLPRTLPEIPGYDTAAAYHTGAGPRAIGGEFYDVFRVKDGWGFALGGVVGQGEEAASVTALVRGGLRTLSVWEDDPAEVVARLNDALVVQDTGMFVMVAAGFVTPGRRGGRVRLASAGNHPPAVLKADGEVGYTSGGGMPLGIETGAKFPVEEVALAIGDTLVLYSDGLAGSRGRSGQAELAYGEGRLTEVLARCAGQPATSVVKAVEDDHLAFSGGQVLDETTVLALRRAR</sequence>
<dbReference type="SMART" id="SM00065">
    <property type="entry name" value="GAF"/>
    <property type="match status" value="1"/>
</dbReference>
<dbReference type="Gene3D" id="3.30.450.20">
    <property type="entry name" value="PAS domain"/>
    <property type="match status" value="1"/>
</dbReference>
<dbReference type="InterPro" id="IPR000014">
    <property type="entry name" value="PAS"/>
</dbReference>
<dbReference type="SUPFAM" id="SSF55785">
    <property type="entry name" value="PYP-like sensor domain (PAS domain)"/>
    <property type="match status" value="1"/>
</dbReference>
<comment type="caution">
    <text evidence="3">The sequence shown here is derived from an EMBL/GenBank/DDBJ whole genome shotgun (WGS) entry which is preliminary data.</text>
</comment>
<feature type="domain" description="PAS" evidence="2">
    <location>
        <begin position="79"/>
        <end position="149"/>
    </location>
</feature>
<dbReference type="GO" id="GO:0016791">
    <property type="term" value="F:phosphatase activity"/>
    <property type="evidence" value="ECO:0007669"/>
    <property type="project" value="TreeGrafter"/>
</dbReference>
<dbReference type="NCBIfam" id="TIGR00229">
    <property type="entry name" value="sensory_box"/>
    <property type="match status" value="1"/>
</dbReference>
<accession>A0A7W9DSG4</accession>
<dbReference type="InterPro" id="IPR036457">
    <property type="entry name" value="PPM-type-like_dom_sf"/>
</dbReference>
<dbReference type="Pfam" id="PF08448">
    <property type="entry name" value="PAS_4"/>
    <property type="match status" value="1"/>
</dbReference>
<organism evidence="3 4">
    <name type="scientific">Sphaerisporangium krabiense</name>
    <dbReference type="NCBI Taxonomy" id="763782"/>
    <lineage>
        <taxon>Bacteria</taxon>
        <taxon>Bacillati</taxon>
        <taxon>Actinomycetota</taxon>
        <taxon>Actinomycetes</taxon>
        <taxon>Streptosporangiales</taxon>
        <taxon>Streptosporangiaceae</taxon>
        <taxon>Sphaerisporangium</taxon>
    </lineage>
</organism>
<evidence type="ECO:0000256" key="1">
    <source>
        <dbReference type="ARBA" id="ARBA00022801"/>
    </source>
</evidence>
<dbReference type="InterPro" id="IPR013656">
    <property type="entry name" value="PAS_4"/>
</dbReference>
<dbReference type="InterPro" id="IPR052016">
    <property type="entry name" value="Bact_Sigma-Reg"/>
</dbReference>
<dbReference type="SUPFAM" id="SSF55781">
    <property type="entry name" value="GAF domain-like"/>
    <property type="match status" value="1"/>
</dbReference>
<dbReference type="Pfam" id="PF01590">
    <property type="entry name" value="GAF"/>
    <property type="match status" value="1"/>
</dbReference>
<protein>
    <submittedName>
        <fullName evidence="3">PAS domain S-box-containing protein</fullName>
    </submittedName>
</protein>
<gene>
    <name evidence="3" type="ORF">BJ981_005182</name>
</gene>
<dbReference type="SMART" id="SM00091">
    <property type="entry name" value="PAS"/>
    <property type="match status" value="1"/>
</dbReference>
<dbReference type="PANTHER" id="PTHR43156">
    <property type="entry name" value="STAGE II SPORULATION PROTEIN E-RELATED"/>
    <property type="match status" value="1"/>
</dbReference>
<dbReference type="Pfam" id="PF07228">
    <property type="entry name" value="SpoIIE"/>
    <property type="match status" value="1"/>
</dbReference>
<keyword evidence="1" id="KW-0378">Hydrolase</keyword>
<dbReference type="CDD" id="cd00130">
    <property type="entry name" value="PAS"/>
    <property type="match status" value="1"/>
</dbReference>
<proteinExistence type="predicted"/>
<dbReference type="RefSeq" id="WP_184614600.1">
    <property type="nucleotide sequence ID" value="NZ_JACHBR010000001.1"/>
</dbReference>
<dbReference type="SMART" id="SM00331">
    <property type="entry name" value="PP2C_SIG"/>
    <property type="match status" value="1"/>
</dbReference>
<dbReference type="Gene3D" id="3.60.40.10">
    <property type="entry name" value="PPM-type phosphatase domain"/>
    <property type="match status" value="1"/>
</dbReference>
<dbReference type="AlphaFoldDB" id="A0A7W9DSG4"/>
<dbReference type="PROSITE" id="PS50112">
    <property type="entry name" value="PAS"/>
    <property type="match status" value="1"/>
</dbReference>
<dbReference type="PANTHER" id="PTHR43156:SF2">
    <property type="entry name" value="STAGE II SPORULATION PROTEIN E"/>
    <property type="match status" value="1"/>
</dbReference>
<dbReference type="Gene3D" id="3.30.450.40">
    <property type="match status" value="1"/>
</dbReference>
<dbReference type="InterPro" id="IPR003018">
    <property type="entry name" value="GAF"/>
</dbReference>
<reference evidence="3 4" key="1">
    <citation type="submission" date="2020-08" db="EMBL/GenBank/DDBJ databases">
        <title>Sequencing the genomes of 1000 actinobacteria strains.</title>
        <authorList>
            <person name="Klenk H.-P."/>
        </authorList>
    </citation>
    <scope>NUCLEOTIDE SEQUENCE [LARGE SCALE GENOMIC DNA]</scope>
    <source>
        <strain evidence="3 4">DSM 45790</strain>
    </source>
</reference>
<keyword evidence="4" id="KW-1185">Reference proteome</keyword>
<evidence type="ECO:0000259" key="2">
    <source>
        <dbReference type="PROSITE" id="PS50112"/>
    </source>
</evidence>
<dbReference type="InterPro" id="IPR035965">
    <property type="entry name" value="PAS-like_dom_sf"/>
</dbReference>
<dbReference type="EMBL" id="JACHBR010000001">
    <property type="protein sequence ID" value="MBB5629483.1"/>
    <property type="molecule type" value="Genomic_DNA"/>
</dbReference>
<dbReference type="InterPro" id="IPR001932">
    <property type="entry name" value="PPM-type_phosphatase-like_dom"/>
</dbReference>
<evidence type="ECO:0000313" key="3">
    <source>
        <dbReference type="EMBL" id="MBB5629483.1"/>
    </source>
</evidence>
<dbReference type="Proteomes" id="UP000588112">
    <property type="component" value="Unassembled WGS sequence"/>
</dbReference>
<name>A0A7W9DSG4_9ACTN</name>
<dbReference type="InterPro" id="IPR029016">
    <property type="entry name" value="GAF-like_dom_sf"/>
</dbReference>